<dbReference type="Pfam" id="PF00394">
    <property type="entry name" value="Cu-oxidase"/>
    <property type="match status" value="1"/>
</dbReference>
<dbReference type="InterPro" id="IPR002355">
    <property type="entry name" value="Cu_oxidase_Cu_BS"/>
</dbReference>
<keyword evidence="4" id="KW-0186">Copper</keyword>
<reference evidence="9" key="1">
    <citation type="journal article" date="2023" name="Mol. Phylogenet. Evol.">
        <title>Genome-scale phylogeny and comparative genomics of the fungal order Sordariales.</title>
        <authorList>
            <person name="Hensen N."/>
            <person name="Bonometti L."/>
            <person name="Westerberg I."/>
            <person name="Brannstrom I.O."/>
            <person name="Guillou S."/>
            <person name="Cros-Aarteil S."/>
            <person name="Calhoun S."/>
            <person name="Haridas S."/>
            <person name="Kuo A."/>
            <person name="Mondo S."/>
            <person name="Pangilinan J."/>
            <person name="Riley R."/>
            <person name="LaButti K."/>
            <person name="Andreopoulos B."/>
            <person name="Lipzen A."/>
            <person name="Chen C."/>
            <person name="Yan M."/>
            <person name="Daum C."/>
            <person name="Ng V."/>
            <person name="Clum A."/>
            <person name="Steindorff A."/>
            <person name="Ohm R.A."/>
            <person name="Martin F."/>
            <person name="Silar P."/>
            <person name="Natvig D.O."/>
            <person name="Lalanne C."/>
            <person name="Gautier V."/>
            <person name="Ament-Velasquez S.L."/>
            <person name="Kruys A."/>
            <person name="Hutchinson M.I."/>
            <person name="Powell A.J."/>
            <person name="Barry K."/>
            <person name="Miller A.N."/>
            <person name="Grigoriev I.V."/>
            <person name="Debuchy R."/>
            <person name="Gladieux P."/>
            <person name="Hiltunen Thoren M."/>
            <person name="Johannesson H."/>
        </authorList>
    </citation>
    <scope>NUCLEOTIDE SEQUENCE</scope>
    <source>
        <strain evidence="9">CBS 958.72</strain>
    </source>
</reference>
<dbReference type="GO" id="GO:0016491">
    <property type="term" value="F:oxidoreductase activity"/>
    <property type="evidence" value="ECO:0007669"/>
    <property type="project" value="UniProtKB-KW"/>
</dbReference>
<evidence type="ECO:0000256" key="3">
    <source>
        <dbReference type="ARBA" id="ARBA00023002"/>
    </source>
</evidence>
<keyword evidence="2" id="KW-0479">Metal-binding</keyword>
<keyword evidence="5" id="KW-0732">Signal</keyword>
<dbReference type="InterPro" id="IPR033138">
    <property type="entry name" value="Cu_oxidase_CS"/>
</dbReference>
<evidence type="ECO:0000256" key="1">
    <source>
        <dbReference type="ARBA" id="ARBA00010609"/>
    </source>
</evidence>
<evidence type="ECO:0000259" key="7">
    <source>
        <dbReference type="Pfam" id="PF07731"/>
    </source>
</evidence>
<reference evidence="9" key="2">
    <citation type="submission" date="2023-06" db="EMBL/GenBank/DDBJ databases">
        <authorList>
            <consortium name="Lawrence Berkeley National Laboratory"/>
            <person name="Haridas S."/>
            <person name="Hensen N."/>
            <person name="Bonometti L."/>
            <person name="Westerberg I."/>
            <person name="Brannstrom I.O."/>
            <person name="Guillou S."/>
            <person name="Cros-Aarteil S."/>
            <person name="Calhoun S."/>
            <person name="Kuo A."/>
            <person name="Mondo S."/>
            <person name="Pangilinan J."/>
            <person name="Riley R."/>
            <person name="Labutti K."/>
            <person name="Andreopoulos B."/>
            <person name="Lipzen A."/>
            <person name="Chen C."/>
            <person name="Yanf M."/>
            <person name="Daum C."/>
            <person name="Ng V."/>
            <person name="Clum A."/>
            <person name="Steindorff A."/>
            <person name="Ohm R."/>
            <person name="Martin F."/>
            <person name="Silar P."/>
            <person name="Natvig D."/>
            <person name="Lalanne C."/>
            <person name="Gautier V."/>
            <person name="Ament-Velasquez S.L."/>
            <person name="Kruys A."/>
            <person name="Hutchinson M.I."/>
            <person name="Powell A.J."/>
            <person name="Barry K."/>
            <person name="Miller A.N."/>
            <person name="Grigoriev I.V."/>
            <person name="Debuchy R."/>
            <person name="Gladieux P."/>
            <person name="Thoren M.H."/>
            <person name="Johannesson H."/>
        </authorList>
    </citation>
    <scope>NUCLEOTIDE SEQUENCE</scope>
    <source>
        <strain evidence="9">CBS 958.72</strain>
    </source>
</reference>
<feature type="domain" description="Plastocyanin-like" evidence="6">
    <location>
        <begin position="256"/>
        <end position="424"/>
    </location>
</feature>
<dbReference type="EMBL" id="JAULSN010000010">
    <property type="protein sequence ID" value="KAK3361884.1"/>
    <property type="molecule type" value="Genomic_DNA"/>
</dbReference>
<keyword evidence="3" id="KW-0560">Oxidoreductase</keyword>
<dbReference type="PROSITE" id="PS00080">
    <property type="entry name" value="MULTICOPPER_OXIDASE2"/>
    <property type="match status" value="1"/>
</dbReference>
<dbReference type="InterPro" id="IPR011707">
    <property type="entry name" value="Cu-oxidase-like_N"/>
</dbReference>
<comment type="caution">
    <text evidence="9">The sequence shown here is derived from an EMBL/GenBank/DDBJ whole genome shotgun (WGS) entry which is preliminary data.</text>
</comment>
<feature type="domain" description="Plastocyanin-like" evidence="8">
    <location>
        <begin position="139"/>
        <end position="246"/>
    </location>
</feature>
<comment type="similarity">
    <text evidence="1">Belongs to the multicopper oxidase family.</text>
</comment>
<protein>
    <submittedName>
        <fullName evidence="9">Multicopper oxidase-domain-containing protein</fullName>
    </submittedName>
</protein>
<organism evidence="9 10">
    <name type="scientific">Lasiosphaeria ovina</name>
    <dbReference type="NCBI Taxonomy" id="92902"/>
    <lineage>
        <taxon>Eukaryota</taxon>
        <taxon>Fungi</taxon>
        <taxon>Dikarya</taxon>
        <taxon>Ascomycota</taxon>
        <taxon>Pezizomycotina</taxon>
        <taxon>Sordariomycetes</taxon>
        <taxon>Sordariomycetidae</taxon>
        <taxon>Sordariales</taxon>
        <taxon>Lasiosphaeriaceae</taxon>
        <taxon>Lasiosphaeria</taxon>
    </lineage>
</organism>
<dbReference type="Gene3D" id="2.60.40.420">
    <property type="entry name" value="Cupredoxins - blue copper proteins"/>
    <property type="match status" value="3"/>
</dbReference>
<name>A0AAE0MZZ8_9PEZI</name>
<dbReference type="InterPro" id="IPR045087">
    <property type="entry name" value="Cu-oxidase_fam"/>
</dbReference>
<dbReference type="InterPro" id="IPR001117">
    <property type="entry name" value="Cu-oxidase_2nd"/>
</dbReference>
<dbReference type="AlphaFoldDB" id="A0AAE0MZZ8"/>
<gene>
    <name evidence="9" type="ORF">B0T24DRAFT_584429</name>
</gene>
<feature type="chain" id="PRO_5042076024" evidence="5">
    <location>
        <begin position="19"/>
        <end position="679"/>
    </location>
</feature>
<dbReference type="Pfam" id="PF07731">
    <property type="entry name" value="Cu-oxidase_2"/>
    <property type="match status" value="1"/>
</dbReference>
<dbReference type="GO" id="GO:0005507">
    <property type="term" value="F:copper ion binding"/>
    <property type="evidence" value="ECO:0007669"/>
    <property type="project" value="InterPro"/>
</dbReference>
<dbReference type="CDD" id="cd13854">
    <property type="entry name" value="CuRO_1_MaLCC_like"/>
    <property type="match status" value="1"/>
</dbReference>
<dbReference type="PANTHER" id="PTHR11709:SF71">
    <property type="entry name" value="OXIDOREDUCTASE TPCJ"/>
    <property type="match status" value="1"/>
</dbReference>
<evidence type="ECO:0000256" key="5">
    <source>
        <dbReference type="SAM" id="SignalP"/>
    </source>
</evidence>
<accession>A0AAE0MZZ8</accession>
<sequence>MLLGQKFLTALTCLFGFGTDLPLQKPLQDLDRVPLDLPSDHGLGPPRGPIFKPPGAADGSNFTCDYSAMKGWSECSSTNRRCWLVDGSGKNQWNIETNYEATTTLPDGTVVPLTPTGITRQYTLNLTNHVINADGLDFEQGKWFNEQYPGPWIQACWGDTIEVTVINNLKGNGTSIHWHGIRQFRTMHMDGVNGVTQCPIRPSDSFTYKFLATQYGSSWYVNRLHSHYSVQYADGLVAPITIHGPSSQQYDIAPDIPLLITDWAHNSAYEFISGADILYPTILLNGKGNVTAFDYTGLPSNLTIPTPYTLSFEANRAKPLKYLLRIINTSFQTPFVFSIDNHQLQVVEADFVPIDGTYITSHLHIGIGQRYQVIVEALPIPYPNQKLPTDGNYWIRTDIIGDCPDAPIPPGDTYMKTGILRYDSSSTAKPSTQPWPDLDRNCIEEPLANLKPVVAWNVTKPSNNKGQGENEEISFKNLLKKPFPLAGFALNPTTIQNWTPLQVDYSDPTFLNLNNTGPWKPSAMVVLEDNLTSTDWIFLQISSIAGTHPIHLHGHDFAILDKQDPNHPTNSFTIQDWSNPPRRDVILVPNRGSVTIAFHADNPGAWLVHCHIAAHAAMGLGLQILERRADAQQIWPSNATSHAIQEANRVCENWRSWQAVCKNWWDGCDGDVFQNDSGV</sequence>
<evidence type="ECO:0000313" key="10">
    <source>
        <dbReference type="Proteomes" id="UP001287356"/>
    </source>
</evidence>
<evidence type="ECO:0000256" key="4">
    <source>
        <dbReference type="ARBA" id="ARBA00023008"/>
    </source>
</evidence>
<dbReference type="SUPFAM" id="SSF49503">
    <property type="entry name" value="Cupredoxins"/>
    <property type="match status" value="3"/>
</dbReference>
<evidence type="ECO:0000256" key="2">
    <source>
        <dbReference type="ARBA" id="ARBA00022723"/>
    </source>
</evidence>
<keyword evidence="10" id="KW-1185">Reference proteome</keyword>
<dbReference type="InterPro" id="IPR008972">
    <property type="entry name" value="Cupredoxin"/>
</dbReference>
<dbReference type="PANTHER" id="PTHR11709">
    <property type="entry name" value="MULTI-COPPER OXIDASE"/>
    <property type="match status" value="1"/>
</dbReference>
<proteinExistence type="inferred from homology"/>
<evidence type="ECO:0000259" key="8">
    <source>
        <dbReference type="Pfam" id="PF07732"/>
    </source>
</evidence>
<dbReference type="InterPro" id="IPR011706">
    <property type="entry name" value="Cu-oxidase_C"/>
</dbReference>
<dbReference type="Proteomes" id="UP001287356">
    <property type="component" value="Unassembled WGS sequence"/>
</dbReference>
<feature type="domain" description="Plastocyanin-like" evidence="7">
    <location>
        <begin position="508"/>
        <end position="628"/>
    </location>
</feature>
<dbReference type="Pfam" id="PF07732">
    <property type="entry name" value="Cu-oxidase_3"/>
    <property type="match status" value="1"/>
</dbReference>
<feature type="signal peptide" evidence="5">
    <location>
        <begin position="1"/>
        <end position="18"/>
    </location>
</feature>
<evidence type="ECO:0000313" key="9">
    <source>
        <dbReference type="EMBL" id="KAK3361884.1"/>
    </source>
</evidence>
<evidence type="ECO:0000259" key="6">
    <source>
        <dbReference type="Pfam" id="PF00394"/>
    </source>
</evidence>
<dbReference type="PROSITE" id="PS00079">
    <property type="entry name" value="MULTICOPPER_OXIDASE1"/>
    <property type="match status" value="1"/>
</dbReference>